<dbReference type="EMBL" id="BT141602">
    <property type="protein sequence ID" value="AFK41396.1"/>
    <property type="molecule type" value="mRNA"/>
</dbReference>
<accession>I3SMA4</accession>
<evidence type="ECO:0000313" key="1">
    <source>
        <dbReference type="EMBL" id="AFK41396.1"/>
    </source>
</evidence>
<dbReference type="AlphaFoldDB" id="I3SMA4"/>
<sequence length="81" mass="8704">MMLLIGMKMSFTKNPTNPITTKPIAVRTATLENSLRSGLWQRLTSLTLSLANSLRGSNTESMASILSLSLLSLSSAFGSEN</sequence>
<name>I3SMA4_LOTJA</name>
<organism evidence="1">
    <name type="scientific">Lotus japonicus</name>
    <name type="common">Lotus corniculatus var. japonicus</name>
    <dbReference type="NCBI Taxonomy" id="34305"/>
    <lineage>
        <taxon>Eukaryota</taxon>
        <taxon>Viridiplantae</taxon>
        <taxon>Streptophyta</taxon>
        <taxon>Embryophyta</taxon>
        <taxon>Tracheophyta</taxon>
        <taxon>Spermatophyta</taxon>
        <taxon>Magnoliopsida</taxon>
        <taxon>eudicotyledons</taxon>
        <taxon>Gunneridae</taxon>
        <taxon>Pentapetalae</taxon>
        <taxon>rosids</taxon>
        <taxon>fabids</taxon>
        <taxon>Fabales</taxon>
        <taxon>Fabaceae</taxon>
        <taxon>Papilionoideae</taxon>
        <taxon>50 kb inversion clade</taxon>
        <taxon>NPAAA clade</taxon>
        <taxon>Hologalegina</taxon>
        <taxon>robinioid clade</taxon>
        <taxon>Loteae</taxon>
        <taxon>Lotus</taxon>
    </lineage>
</organism>
<reference evidence="1" key="1">
    <citation type="submission" date="2012-05" db="EMBL/GenBank/DDBJ databases">
        <authorList>
            <person name="Krishnakumar V."/>
            <person name="Cheung F."/>
            <person name="Xiao Y."/>
            <person name="Chan A."/>
            <person name="Moskal W.A."/>
            <person name="Town C.D."/>
        </authorList>
    </citation>
    <scope>NUCLEOTIDE SEQUENCE</scope>
</reference>
<proteinExistence type="evidence at transcript level"/>
<protein>
    <submittedName>
        <fullName evidence="1">Uncharacterized protein</fullName>
    </submittedName>
</protein>